<name>A0AAE3RBH7_9BACT</name>
<accession>A0AAE3RBH7</accession>
<protein>
    <submittedName>
        <fullName evidence="2">Uncharacterized protein</fullName>
    </submittedName>
</protein>
<keyword evidence="1" id="KW-1133">Transmembrane helix</keyword>
<sequence>MSQEALEQLLSEIIQVNPEEVKAVLSKYKITNVPSPRVLVLAIVKHGESFLNDLVSVAISSEVATVETLSFTGISTDILDKYGAKETMAANVQTSIDNAAAEKAYAEQQAKQEKLKNIIWTGIQAVQTGVKYIQNSKNGTFTKEEESAYDIALKKKEEEENSKILGMPKYYFMAGAALLFLMIVFGVVIYLKKKKSK</sequence>
<reference evidence="2" key="1">
    <citation type="submission" date="2023-05" db="EMBL/GenBank/DDBJ databases">
        <authorList>
            <person name="Zhang X."/>
        </authorList>
    </citation>
    <scope>NUCLEOTIDE SEQUENCE</scope>
    <source>
        <strain evidence="2">BD1B2-1</strain>
    </source>
</reference>
<dbReference type="Proteomes" id="UP001232063">
    <property type="component" value="Unassembled WGS sequence"/>
</dbReference>
<evidence type="ECO:0000313" key="3">
    <source>
        <dbReference type="Proteomes" id="UP001232063"/>
    </source>
</evidence>
<dbReference type="RefSeq" id="WP_314516760.1">
    <property type="nucleotide sequence ID" value="NZ_JASJOU010000014.1"/>
</dbReference>
<evidence type="ECO:0000313" key="2">
    <source>
        <dbReference type="EMBL" id="MDJ1505009.1"/>
    </source>
</evidence>
<keyword evidence="3" id="KW-1185">Reference proteome</keyword>
<dbReference type="EMBL" id="JASJOU010000014">
    <property type="protein sequence ID" value="MDJ1505009.1"/>
    <property type="molecule type" value="Genomic_DNA"/>
</dbReference>
<organism evidence="2 3">
    <name type="scientific">Xanthocytophaga agilis</name>
    <dbReference type="NCBI Taxonomy" id="3048010"/>
    <lineage>
        <taxon>Bacteria</taxon>
        <taxon>Pseudomonadati</taxon>
        <taxon>Bacteroidota</taxon>
        <taxon>Cytophagia</taxon>
        <taxon>Cytophagales</taxon>
        <taxon>Rhodocytophagaceae</taxon>
        <taxon>Xanthocytophaga</taxon>
    </lineage>
</organism>
<evidence type="ECO:0000256" key="1">
    <source>
        <dbReference type="SAM" id="Phobius"/>
    </source>
</evidence>
<gene>
    <name evidence="2" type="ORF">QNI22_30380</name>
</gene>
<feature type="transmembrane region" description="Helical" evidence="1">
    <location>
        <begin position="170"/>
        <end position="191"/>
    </location>
</feature>
<keyword evidence="1" id="KW-0812">Transmembrane</keyword>
<keyword evidence="1" id="KW-0472">Membrane</keyword>
<dbReference type="AlphaFoldDB" id="A0AAE3RBH7"/>
<comment type="caution">
    <text evidence="2">The sequence shown here is derived from an EMBL/GenBank/DDBJ whole genome shotgun (WGS) entry which is preliminary data.</text>
</comment>
<proteinExistence type="predicted"/>